<feature type="transmembrane region" description="Helical" evidence="6">
    <location>
        <begin position="42"/>
        <end position="64"/>
    </location>
</feature>
<feature type="transmembrane region" description="Helical" evidence="6">
    <location>
        <begin position="342"/>
        <end position="364"/>
    </location>
</feature>
<dbReference type="SUPFAM" id="SSF161070">
    <property type="entry name" value="SNF-like"/>
    <property type="match status" value="1"/>
</dbReference>
<dbReference type="RefSeq" id="WP_354199457.1">
    <property type="nucleotide sequence ID" value="NZ_JBEPLW010000041.1"/>
</dbReference>
<dbReference type="NCBIfam" id="NF037979">
    <property type="entry name" value="Na_transp"/>
    <property type="match status" value="1"/>
</dbReference>
<dbReference type="PRINTS" id="PR00176">
    <property type="entry name" value="NANEUSMPORT"/>
</dbReference>
<keyword evidence="5 6" id="KW-0472">Membrane</keyword>
<feature type="transmembrane region" description="Helical" evidence="6">
    <location>
        <begin position="285"/>
        <end position="313"/>
    </location>
</feature>
<dbReference type="InterPro" id="IPR037272">
    <property type="entry name" value="SNS_sf"/>
</dbReference>
<dbReference type="PANTHER" id="PTHR42948">
    <property type="entry name" value="TRANSPORTER"/>
    <property type="match status" value="1"/>
</dbReference>
<dbReference type="CDD" id="cd10336">
    <property type="entry name" value="SLC6sbd_Tyt1-Like"/>
    <property type="match status" value="1"/>
</dbReference>
<dbReference type="Proteomes" id="UP001549099">
    <property type="component" value="Unassembled WGS sequence"/>
</dbReference>
<feature type="transmembrane region" description="Helical" evidence="6">
    <location>
        <begin position="85"/>
        <end position="111"/>
    </location>
</feature>
<keyword evidence="2" id="KW-0813">Transport</keyword>
<proteinExistence type="predicted"/>
<reference evidence="7 8" key="1">
    <citation type="submission" date="2024-06" db="EMBL/GenBank/DDBJ databases">
        <title>Genomic Encyclopedia of Type Strains, Phase IV (KMG-IV): sequencing the most valuable type-strain genomes for metagenomic binning, comparative biology and taxonomic classification.</title>
        <authorList>
            <person name="Goeker M."/>
        </authorList>
    </citation>
    <scope>NUCLEOTIDE SEQUENCE [LARGE SCALE GENOMIC DNA]</scope>
    <source>
        <strain evidence="7 8">DSM 26128</strain>
    </source>
</reference>
<dbReference type="EMBL" id="JBEPLW010000041">
    <property type="protein sequence ID" value="MET3576946.1"/>
    <property type="molecule type" value="Genomic_DNA"/>
</dbReference>
<evidence type="ECO:0000256" key="2">
    <source>
        <dbReference type="ARBA" id="ARBA00022448"/>
    </source>
</evidence>
<evidence type="ECO:0000256" key="1">
    <source>
        <dbReference type="ARBA" id="ARBA00004141"/>
    </source>
</evidence>
<feature type="transmembrane region" description="Helical" evidence="6">
    <location>
        <begin position="144"/>
        <end position="163"/>
    </location>
</feature>
<feature type="transmembrane region" description="Helical" evidence="6">
    <location>
        <begin position="175"/>
        <end position="196"/>
    </location>
</feature>
<protein>
    <submittedName>
        <fullName evidence="7">NSS family neurotransmitter:Na+ symporter</fullName>
    </submittedName>
</protein>
<evidence type="ECO:0000313" key="7">
    <source>
        <dbReference type="EMBL" id="MET3576946.1"/>
    </source>
</evidence>
<comment type="caution">
    <text evidence="7">The sequence shown here is derived from an EMBL/GenBank/DDBJ whole genome shotgun (WGS) entry which is preliminary data.</text>
</comment>
<dbReference type="InterPro" id="IPR000175">
    <property type="entry name" value="Na/ntran_symport"/>
</dbReference>
<dbReference type="InterPro" id="IPR047218">
    <property type="entry name" value="YocR/YhdH-like"/>
</dbReference>
<dbReference type="PANTHER" id="PTHR42948:SF1">
    <property type="entry name" value="TRANSPORTER"/>
    <property type="match status" value="1"/>
</dbReference>
<evidence type="ECO:0000256" key="5">
    <source>
        <dbReference type="ARBA" id="ARBA00023136"/>
    </source>
</evidence>
<keyword evidence="8" id="KW-1185">Reference proteome</keyword>
<feature type="transmembrane region" description="Helical" evidence="6">
    <location>
        <begin position="251"/>
        <end position="273"/>
    </location>
</feature>
<dbReference type="PROSITE" id="PS50267">
    <property type="entry name" value="NA_NEUROTRAN_SYMP_3"/>
    <property type="match status" value="1"/>
</dbReference>
<organism evidence="7 8">
    <name type="scientific">Bhargavaea ullalensis</name>
    <dbReference type="NCBI Taxonomy" id="1265685"/>
    <lineage>
        <taxon>Bacteria</taxon>
        <taxon>Bacillati</taxon>
        <taxon>Bacillota</taxon>
        <taxon>Bacilli</taxon>
        <taxon>Bacillales</taxon>
        <taxon>Caryophanaceae</taxon>
        <taxon>Bhargavaea</taxon>
    </lineage>
</organism>
<name>A0ABV2GF79_9BACL</name>
<feature type="transmembrane region" description="Helical" evidence="6">
    <location>
        <begin position="12"/>
        <end position="30"/>
    </location>
</feature>
<feature type="transmembrane region" description="Helical" evidence="6">
    <location>
        <begin position="216"/>
        <end position="239"/>
    </location>
</feature>
<dbReference type="Pfam" id="PF00209">
    <property type="entry name" value="SNF"/>
    <property type="match status" value="2"/>
</dbReference>
<evidence type="ECO:0000256" key="4">
    <source>
        <dbReference type="ARBA" id="ARBA00022989"/>
    </source>
</evidence>
<evidence type="ECO:0000256" key="3">
    <source>
        <dbReference type="ARBA" id="ARBA00022692"/>
    </source>
</evidence>
<gene>
    <name evidence="7" type="ORF">ABID49_002878</name>
</gene>
<evidence type="ECO:0000313" key="8">
    <source>
        <dbReference type="Proteomes" id="UP001549099"/>
    </source>
</evidence>
<evidence type="ECO:0000256" key="6">
    <source>
        <dbReference type="SAM" id="Phobius"/>
    </source>
</evidence>
<feature type="transmembrane region" description="Helical" evidence="6">
    <location>
        <begin position="384"/>
        <end position="402"/>
    </location>
</feature>
<keyword evidence="4 6" id="KW-1133">Transmembrane helix</keyword>
<accession>A0ABV2GF79</accession>
<keyword evidence="3 6" id="KW-0812">Transmembrane</keyword>
<sequence length="442" mass="47449">MAKRDQWTSKIGFILAAAGSAIGLGAIWKFPYMAGMNGGSVFIFLFIISTILIGLPVLIAEFIIGRRGQADVVTALRKLAPGTAWPLVGKMGFVLSVIILSFYSVVGGWILSYLGRSAVFLAGGGMPDDFGALFDEVIADPKEAIGAQAVFMLLTVWIVSGGVKGGIERASKWMMPLLFLSFIILAIRSLTLPGAMEGIRFMFVPDFRYLDGPTALLALGQAFFSLSVGIGGMITYASYLPKEENLLKSAWSVTGLNIFISILAGLVIFPAVFALGGSPADGPGLIFVVLPAIFTNIPFGGWFMLLFFILMLFATLTSSISMLEITVSVGIRNRYDRRKRAAWVYGLIIFIIGIPSALSFGLLADFKLFGLPAFDLADTVVSKFGMPIGAFFVSLFAGYVLSKTVTDEELGGPSSASAAWRMLVRWFCPAAIIVVFIYTLAG</sequence>
<feature type="transmembrane region" description="Helical" evidence="6">
    <location>
        <begin position="423"/>
        <end position="441"/>
    </location>
</feature>
<comment type="subcellular location">
    <subcellularLocation>
        <location evidence="1">Membrane</location>
        <topology evidence="1">Multi-pass membrane protein</topology>
    </subcellularLocation>
</comment>